<protein>
    <submittedName>
        <fullName evidence="1">Uncharacterized protein</fullName>
    </submittedName>
</protein>
<gene>
    <name evidence="1" type="ORF">V2W30_19070</name>
</gene>
<dbReference type="Proteomes" id="UP001432251">
    <property type="component" value="Chromosome"/>
</dbReference>
<organism evidence="1 2">
    <name type="scientific">Streptomyces citrinus</name>
    <dbReference type="NCBI Taxonomy" id="3118173"/>
    <lineage>
        <taxon>Bacteria</taxon>
        <taxon>Bacillati</taxon>
        <taxon>Actinomycetota</taxon>
        <taxon>Actinomycetes</taxon>
        <taxon>Kitasatosporales</taxon>
        <taxon>Streptomycetaceae</taxon>
        <taxon>Streptomyces</taxon>
    </lineage>
</organism>
<keyword evidence="2" id="KW-1185">Reference proteome</keyword>
<sequence length="131" mass="13233">MFLTRCALLAGAVTLAWLPASSAGADSEDPPPLLTAAECRAEGGTPAFRFYGGGDAYRCVREAAGAGPVAAGSDPGFAFVRRPHFDLDYLAPAECQVGGGVMSWEEGGDAGGGSQVCQGGLYDGKTVAPAF</sequence>
<reference evidence="1" key="1">
    <citation type="journal article" date="2025" name="Int. J. Syst. Evol. Microbiol.">
        <title>Streptomyces citrinus sp. nov., with yellow diffusible pigment.</title>
        <authorList>
            <person name="He Y."/>
            <person name="Yang E."/>
            <person name="Xu J."/>
            <person name="Sun Y."/>
            <person name="Sun L."/>
        </authorList>
    </citation>
    <scope>NUCLEOTIDE SEQUENCE</scope>
    <source>
        <strain evidence="1">Q6</strain>
    </source>
</reference>
<evidence type="ECO:0000313" key="1">
    <source>
        <dbReference type="EMBL" id="WWQ65224.1"/>
    </source>
</evidence>
<evidence type="ECO:0000313" key="2">
    <source>
        <dbReference type="Proteomes" id="UP001432251"/>
    </source>
</evidence>
<dbReference type="EMBL" id="CP146022">
    <property type="protein sequence ID" value="WWQ65224.1"/>
    <property type="molecule type" value="Genomic_DNA"/>
</dbReference>
<name>A0ACD5AE88_9ACTN</name>
<accession>A0ACD5AE88</accession>
<proteinExistence type="predicted"/>